<dbReference type="PANTHER" id="PTHR30255">
    <property type="entry name" value="SINGLE-STRANDED-DNA-SPECIFIC EXONUCLEASE RECJ"/>
    <property type="match status" value="1"/>
</dbReference>
<dbReference type="InterPro" id="IPR001667">
    <property type="entry name" value="DDH_dom"/>
</dbReference>
<evidence type="ECO:0000259" key="7">
    <source>
        <dbReference type="Pfam" id="PF02272"/>
    </source>
</evidence>
<dbReference type="Proteomes" id="UP000579136">
    <property type="component" value="Unassembled WGS sequence"/>
</dbReference>
<evidence type="ECO:0000256" key="4">
    <source>
        <dbReference type="ARBA" id="ARBA00022801"/>
    </source>
</evidence>
<comment type="similarity">
    <text evidence="1">Belongs to the RecJ family.</text>
</comment>
<dbReference type="Pfam" id="PF02272">
    <property type="entry name" value="DHHA1"/>
    <property type="match status" value="1"/>
</dbReference>
<dbReference type="GO" id="GO:0006281">
    <property type="term" value="P:DNA repair"/>
    <property type="evidence" value="ECO:0007669"/>
    <property type="project" value="InterPro"/>
</dbReference>
<dbReference type="InterPro" id="IPR004610">
    <property type="entry name" value="RecJ"/>
</dbReference>
<dbReference type="Pfam" id="PF01368">
    <property type="entry name" value="DHH"/>
    <property type="match status" value="1"/>
</dbReference>
<dbReference type="InterPro" id="IPR003156">
    <property type="entry name" value="DHHA1_dom"/>
</dbReference>
<dbReference type="InterPro" id="IPR041122">
    <property type="entry name" value="RecJ_OB"/>
</dbReference>
<dbReference type="InterPro" id="IPR051673">
    <property type="entry name" value="SSDNA_exonuclease_RecJ"/>
</dbReference>
<dbReference type="Pfam" id="PF17768">
    <property type="entry name" value="RecJ_OB"/>
    <property type="match status" value="1"/>
</dbReference>
<evidence type="ECO:0000313" key="11">
    <source>
        <dbReference type="Proteomes" id="UP000579136"/>
    </source>
</evidence>
<dbReference type="RefSeq" id="WP_183674635.1">
    <property type="nucleotide sequence ID" value="NZ_CBCRYX010000005.1"/>
</dbReference>
<evidence type="ECO:0000256" key="5">
    <source>
        <dbReference type="ARBA" id="ARBA00022839"/>
    </source>
</evidence>
<feature type="domain" description="RecJ OB" evidence="9">
    <location>
        <begin position="439"/>
        <end position="543"/>
    </location>
</feature>
<dbReference type="AlphaFoldDB" id="A0A9Q2D045"/>
<dbReference type="PANTHER" id="PTHR30255:SF2">
    <property type="entry name" value="SINGLE-STRANDED-DNA-SPECIFIC EXONUCLEASE RECJ"/>
    <property type="match status" value="1"/>
</dbReference>
<evidence type="ECO:0000256" key="2">
    <source>
        <dbReference type="ARBA" id="ARBA00019841"/>
    </source>
</evidence>
<keyword evidence="11" id="KW-1185">Reference proteome</keyword>
<evidence type="ECO:0000259" key="8">
    <source>
        <dbReference type="Pfam" id="PF10141"/>
    </source>
</evidence>
<dbReference type="GO" id="GO:0006310">
    <property type="term" value="P:DNA recombination"/>
    <property type="evidence" value="ECO:0007669"/>
    <property type="project" value="InterPro"/>
</dbReference>
<proteinExistence type="inferred from homology"/>
<dbReference type="Pfam" id="PF10141">
    <property type="entry name" value="ssDNA-exonuc_C"/>
    <property type="match status" value="1"/>
</dbReference>
<dbReference type="Gene3D" id="3.90.1640.30">
    <property type="match status" value="1"/>
</dbReference>
<evidence type="ECO:0000256" key="3">
    <source>
        <dbReference type="ARBA" id="ARBA00022722"/>
    </source>
</evidence>
<feature type="domain" description="DHHA1" evidence="7">
    <location>
        <begin position="334"/>
        <end position="424"/>
    </location>
</feature>
<sequence length="748" mass="85396">MYQSTYHWMMRELSDEITEDLVKEYNLSELNKTLLENRGFTTEDDLEKILNPHTHDFSLIYDIDVATKLILKHLENNSRILIYGDYDADGITSTTILYKALKKKSASIHFFIPNRIEQGYGLDYNFIENEVVGNFDLVITVDNGVSAIKEVELLKKNDIDVIIVDHHEFTEELPDAVIIHPNHPEGDYPCKYLAGVGITYKLIEALELDEEEYMQLVMIGTVADMVPMFDENKYFTIKGLKSINNNMNTGIKALLKEAGRLEEVDEETVGFTIAPRLNATGRIDEASVAVYLLLNEFPEEASELAADIEMLNDARKDMVDETYIEAEQLVNSDDKIQVLYSEDWHPGILGIVASRIVENYGVPAILLTKDQDVYTGSARSINTIELLKTLRELNTDHTANGHNQAFGIKVDESLIEDFKVELTTLMNQSYSKLKPTKDIDFKITNPNITIKDLEELNELRPFGHGFLVPTVMVSNSTIETIRQIGVDSKHLKMTLKDYSFEVIGFNFGHLFNETSIGEKIYTIGRLGINEFNGVKKVQLVLEDAEIKDMQLFDMRSKNNQNFSIINKDTDIFFIAEDKEKLGSNYFHYGETIPYNVSQVILRDLPISMDHFETTLKQLKPSKLIAIFDDKDNLFFSGIPKVQTIEAVYNTIIHANNGAIDLKKFAPQLAKKHSITMQMLVKVTNTLEDLNRISVQNGVIFFDEENTKDLVVIESNYFKQLKEKLNSETQLKMTSRPELKTYIEKLINE</sequence>
<feature type="domain" description="DDH" evidence="6">
    <location>
        <begin position="79"/>
        <end position="221"/>
    </location>
</feature>
<evidence type="ECO:0000256" key="1">
    <source>
        <dbReference type="ARBA" id="ARBA00005915"/>
    </source>
</evidence>
<keyword evidence="3" id="KW-0540">Nuclease</keyword>
<protein>
    <recommendedName>
        <fullName evidence="2">Single-stranded-DNA-specific exonuclease RecJ</fullName>
    </recommendedName>
</protein>
<dbReference type="EMBL" id="JACHHF010000006">
    <property type="protein sequence ID" value="MBB5176335.1"/>
    <property type="molecule type" value="Genomic_DNA"/>
</dbReference>
<dbReference type="NCBIfam" id="TIGR00644">
    <property type="entry name" value="recJ"/>
    <property type="match status" value="1"/>
</dbReference>
<dbReference type="GO" id="GO:0008409">
    <property type="term" value="F:5'-3' exonuclease activity"/>
    <property type="evidence" value="ECO:0007669"/>
    <property type="project" value="InterPro"/>
</dbReference>
<keyword evidence="4 10" id="KW-0378">Hydrolase</keyword>
<evidence type="ECO:0000259" key="9">
    <source>
        <dbReference type="Pfam" id="PF17768"/>
    </source>
</evidence>
<keyword evidence="5 10" id="KW-0269">Exonuclease</keyword>
<gene>
    <name evidence="10" type="ORF">HNQ45_001222</name>
</gene>
<dbReference type="GO" id="GO:0003676">
    <property type="term" value="F:nucleic acid binding"/>
    <property type="evidence" value="ECO:0007669"/>
    <property type="project" value="InterPro"/>
</dbReference>
<name>A0A9Q2D045_9STAP</name>
<organism evidence="10 11">
    <name type="scientific">Nosocomiicoccus ampullae</name>
    <dbReference type="NCBI Taxonomy" id="489910"/>
    <lineage>
        <taxon>Bacteria</taxon>
        <taxon>Bacillati</taxon>
        <taxon>Bacillota</taxon>
        <taxon>Bacilli</taxon>
        <taxon>Bacillales</taxon>
        <taxon>Staphylococcaceae</taxon>
        <taxon>Nosocomiicoccus</taxon>
    </lineage>
</organism>
<evidence type="ECO:0000313" key="10">
    <source>
        <dbReference type="EMBL" id="MBB5176335.1"/>
    </source>
</evidence>
<feature type="domain" description="Single-stranded-DNA-specific exonuclease RecJ C-terminal" evidence="8">
    <location>
        <begin position="550"/>
        <end position="742"/>
    </location>
</feature>
<evidence type="ECO:0000259" key="6">
    <source>
        <dbReference type="Pfam" id="PF01368"/>
    </source>
</evidence>
<dbReference type="InterPro" id="IPR038763">
    <property type="entry name" value="DHH_sf"/>
</dbReference>
<dbReference type="SUPFAM" id="SSF64182">
    <property type="entry name" value="DHH phosphoesterases"/>
    <property type="match status" value="1"/>
</dbReference>
<dbReference type="InterPro" id="IPR018779">
    <property type="entry name" value="RecJ_C"/>
</dbReference>
<comment type="caution">
    <text evidence="10">The sequence shown here is derived from an EMBL/GenBank/DDBJ whole genome shotgun (WGS) entry which is preliminary data.</text>
</comment>
<dbReference type="Gene3D" id="3.10.310.30">
    <property type="match status" value="1"/>
</dbReference>
<accession>A0A9Q2D045</accession>
<reference evidence="10 11" key="1">
    <citation type="submission" date="2020-08" db="EMBL/GenBank/DDBJ databases">
        <title>Genomic Encyclopedia of Type Strains, Phase IV (KMG-IV): sequencing the most valuable type-strain genomes for metagenomic binning, comparative biology and taxonomic classification.</title>
        <authorList>
            <person name="Goeker M."/>
        </authorList>
    </citation>
    <scope>NUCLEOTIDE SEQUENCE [LARGE SCALE GENOMIC DNA]</scope>
    <source>
        <strain evidence="10 11">DSM 19163</strain>
    </source>
</reference>